<dbReference type="EMBL" id="LAZR01029018">
    <property type="protein sequence ID" value="KKL60835.1"/>
    <property type="molecule type" value="Genomic_DNA"/>
</dbReference>
<dbReference type="AlphaFoldDB" id="A0A0F9FU07"/>
<proteinExistence type="predicted"/>
<name>A0A0F9FU07_9ZZZZ</name>
<protein>
    <submittedName>
        <fullName evidence="1">Uncharacterized protein</fullName>
    </submittedName>
</protein>
<gene>
    <name evidence="1" type="ORF">LCGC14_2201350</name>
</gene>
<reference evidence="1" key="1">
    <citation type="journal article" date="2015" name="Nature">
        <title>Complex archaea that bridge the gap between prokaryotes and eukaryotes.</title>
        <authorList>
            <person name="Spang A."/>
            <person name="Saw J.H."/>
            <person name="Jorgensen S.L."/>
            <person name="Zaremba-Niedzwiedzka K."/>
            <person name="Martijn J."/>
            <person name="Lind A.E."/>
            <person name="van Eijk R."/>
            <person name="Schleper C."/>
            <person name="Guy L."/>
            <person name="Ettema T.J."/>
        </authorList>
    </citation>
    <scope>NUCLEOTIDE SEQUENCE</scope>
</reference>
<accession>A0A0F9FU07</accession>
<evidence type="ECO:0000313" key="1">
    <source>
        <dbReference type="EMBL" id="KKL60835.1"/>
    </source>
</evidence>
<organism evidence="1">
    <name type="scientific">marine sediment metagenome</name>
    <dbReference type="NCBI Taxonomy" id="412755"/>
    <lineage>
        <taxon>unclassified sequences</taxon>
        <taxon>metagenomes</taxon>
        <taxon>ecological metagenomes</taxon>
    </lineage>
</organism>
<sequence>MAHRMTPKEEARIELGPTLICPKCGELRTIRPSGLICVGCSPRIRRVGFVEHYLMRKAFPEQTN</sequence>
<comment type="caution">
    <text evidence="1">The sequence shown here is derived from an EMBL/GenBank/DDBJ whole genome shotgun (WGS) entry which is preliminary data.</text>
</comment>